<dbReference type="OrthoDB" id="448427at2759"/>
<name>A0A9W9S1N5_9EURO</name>
<evidence type="ECO:0000256" key="8">
    <source>
        <dbReference type="ARBA" id="ARBA00023128"/>
    </source>
</evidence>
<keyword evidence="6" id="KW-0999">Mitochondrion inner membrane</keyword>
<dbReference type="Pfam" id="PF00153">
    <property type="entry name" value="Mito_carr"/>
    <property type="match status" value="3"/>
</dbReference>
<keyword evidence="7" id="KW-1133">Transmembrane helix</keyword>
<dbReference type="InterPro" id="IPR018108">
    <property type="entry name" value="MCP_transmembrane"/>
</dbReference>
<dbReference type="AlphaFoldDB" id="A0A9W9S1N5"/>
<dbReference type="PANTHER" id="PTHR45618">
    <property type="entry name" value="MITOCHONDRIAL DICARBOXYLATE CARRIER-RELATED"/>
    <property type="match status" value="1"/>
</dbReference>
<sequence length="310" mass="34422">MAETKIASLPTPQIIPASTKQAEVSYPRWFGGSASCMAVMVSHPFDLIKVRMQTVADGAKQGSVRTGMQIIQNEGVRGLYHGLSAGLMRSLTYGASRIALYEELKQSAKKSEKPITTPMLTAMAATSGFVGAIFGTPSDIANIRMQNDRSLPIQHRRNYKHVLDAWVQMKHHEGWRAFAQGLWPNCFRCGIMTASQLASYDTFKELLQRWSSLSGESPVIHISASLLASLVATSISSPMDVIRTQLMSSSKRVSVFRIVTNLTRSEGYRWVFRGWTPSFVRLGPQTIATLVALEQHKRIYRLLKSGDDQL</sequence>
<keyword evidence="13" id="KW-1185">Reference proteome</keyword>
<reference evidence="12" key="1">
    <citation type="submission" date="2022-11" db="EMBL/GenBank/DDBJ databases">
        <authorList>
            <person name="Petersen C."/>
        </authorList>
    </citation>
    <scope>NUCLEOTIDE SEQUENCE</scope>
    <source>
        <strain evidence="12">IBT 29864</strain>
    </source>
</reference>
<dbReference type="GO" id="GO:0055085">
    <property type="term" value="P:transmembrane transport"/>
    <property type="evidence" value="ECO:0007669"/>
    <property type="project" value="InterPro"/>
</dbReference>
<evidence type="ECO:0000256" key="1">
    <source>
        <dbReference type="ARBA" id="ARBA00004448"/>
    </source>
</evidence>
<comment type="subcellular location">
    <subcellularLocation>
        <location evidence="1">Mitochondrion inner membrane</location>
        <topology evidence="1">Multi-pass membrane protein</topology>
    </subcellularLocation>
</comment>
<feature type="repeat" description="Solcar" evidence="10">
    <location>
        <begin position="22"/>
        <end position="107"/>
    </location>
</feature>
<evidence type="ECO:0000313" key="12">
    <source>
        <dbReference type="EMBL" id="KAJ5370432.1"/>
    </source>
</evidence>
<dbReference type="PROSITE" id="PS50920">
    <property type="entry name" value="SOLCAR"/>
    <property type="match status" value="3"/>
</dbReference>
<dbReference type="GO" id="GO:0005743">
    <property type="term" value="C:mitochondrial inner membrane"/>
    <property type="evidence" value="ECO:0007669"/>
    <property type="project" value="UniProtKB-SubCell"/>
</dbReference>
<feature type="repeat" description="Solcar" evidence="10">
    <location>
        <begin position="115"/>
        <end position="206"/>
    </location>
</feature>
<keyword evidence="5" id="KW-0677">Repeat</keyword>
<dbReference type="GeneID" id="81438632"/>
<dbReference type="InterPro" id="IPR002067">
    <property type="entry name" value="MCP"/>
</dbReference>
<dbReference type="EMBL" id="JAPZBS010000005">
    <property type="protein sequence ID" value="KAJ5370432.1"/>
    <property type="molecule type" value="Genomic_DNA"/>
</dbReference>
<dbReference type="Proteomes" id="UP001147782">
    <property type="component" value="Unassembled WGS sequence"/>
</dbReference>
<organism evidence="12 13">
    <name type="scientific">Penicillium cataractarum</name>
    <dbReference type="NCBI Taxonomy" id="2100454"/>
    <lineage>
        <taxon>Eukaryota</taxon>
        <taxon>Fungi</taxon>
        <taxon>Dikarya</taxon>
        <taxon>Ascomycota</taxon>
        <taxon>Pezizomycotina</taxon>
        <taxon>Eurotiomycetes</taxon>
        <taxon>Eurotiomycetidae</taxon>
        <taxon>Eurotiales</taxon>
        <taxon>Aspergillaceae</taxon>
        <taxon>Penicillium</taxon>
    </lineage>
</organism>
<accession>A0A9W9S1N5</accession>
<dbReference type="Gene3D" id="1.50.40.10">
    <property type="entry name" value="Mitochondrial carrier domain"/>
    <property type="match status" value="1"/>
</dbReference>
<evidence type="ECO:0000256" key="11">
    <source>
        <dbReference type="RuleBase" id="RU000488"/>
    </source>
</evidence>
<comment type="caution">
    <text evidence="12">The sequence shown here is derived from an EMBL/GenBank/DDBJ whole genome shotgun (WGS) entry which is preliminary data.</text>
</comment>
<dbReference type="InterPro" id="IPR050391">
    <property type="entry name" value="Mito_Metabolite_Transporter"/>
</dbReference>
<evidence type="ECO:0000256" key="6">
    <source>
        <dbReference type="ARBA" id="ARBA00022792"/>
    </source>
</evidence>
<keyword evidence="9 10" id="KW-0472">Membrane</keyword>
<evidence type="ECO:0000313" key="13">
    <source>
        <dbReference type="Proteomes" id="UP001147782"/>
    </source>
</evidence>
<keyword evidence="8" id="KW-0496">Mitochondrion</keyword>
<dbReference type="RefSeq" id="XP_056554866.1">
    <property type="nucleotide sequence ID" value="XM_056699453.1"/>
</dbReference>
<keyword evidence="4 10" id="KW-0812">Transmembrane</keyword>
<dbReference type="SUPFAM" id="SSF103506">
    <property type="entry name" value="Mitochondrial carrier"/>
    <property type="match status" value="1"/>
</dbReference>
<proteinExistence type="inferred from homology"/>
<dbReference type="InterPro" id="IPR023395">
    <property type="entry name" value="MCP_dom_sf"/>
</dbReference>
<keyword evidence="3 11" id="KW-0813">Transport</keyword>
<evidence type="ECO:0000256" key="10">
    <source>
        <dbReference type="PROSITE-ProRule" id="PRU00282"/>
    </source>
</evidence>
<gene>
    <name evidence="12" type="ORF">N7496_006524</name>
</gene>
<feature type="repeat" description="Solcar" evidence="10">
    <location>
        <begin position="216"/>
        <end position="299"/>
    </location>
</feature>
<evidence type="ECO:0000256" key="4">
    <source>
        <dbReference type="ARBA" id="ARBA00022692"/>
    </source>
</evidence>
<dbReference type="PRINTS" id="PR00926">
    <property type="entry name" value="MITOCARRIER"/>
</dbReference>
<reference evidence="12" key="2">
    <citation type="journal article" date="2023" name="IMA Fungus">
        <title>Comparative genomic study of the Penicillium genus elucidates a diverse pangenome and 15 lateral gene transfer events.</title>
        <authorList>
            <person name="Petersen C."/>
            <person name="Sorensen T."/>
            <person name="Nielsen M.R."/>
            <person name="Sondergaard T.E."/>
            <person name="Sorensen J.L."/>
            <person name="Fitzpatrick D.A."/>
            <person name="Frisvad J.C."/>
            <person name="Nielsen K.L."/>
        </authorList>
    </citation>
    <scope>NUCLEOTIDE SEQUENCE</scope>
    <source>
        <strain evidence="12">IBT 29864</strain>
    </source>
</reference>
<comment type="similarity">
    <text evidence="2 11">Belongs to the mitochondrial carrier (TC 2.A.29) family.</text>
</comment>
<evidence type="ECO:0000256" key="2">
    <source>
        <dbReference type="ARBA" id="ARBA00006375"/>
    </source>
</evidence>
<evidence type="ECO:0000256" key="9">
    <source>
        <dbReference type="ARBA" id="ARBA00023136"/>
    </source>
</evidence>
<evidence type="ECO:0000256" key="7">
    <source>
        <dbReference type="ARBA" id="ARBA00022989"/>
    </source>
</evidence>
<evidence type="ECO:0000256" key="3">
    <source>
        <dbReference type="ARBA" id="ARBA00022448"/>
    </source>
</evidence>
<evidence type="ECO:0000256" key="5">
    <source>
        <dbReference type="ARBA" id="ARBA00022737"/>
    </source>
</evidence>
<evidence type="ECO:0008006" key="14">
    <source>
        <dbReference type="Google" id="ProtNLM"/>
    </source>
</evidence>
<protein>
    <recommendedName>
        <fullName evidence="14">Mitochondrial thiamine pyrophosphate carrier 1</fullName>
    </recommendedName>
</protein>